<dbReference type="SUPFAM" id="SSF49879">
    <property type="entry name" value="SMAD/FHA domain"/>
    <property type="match status" value="1"/>
</dbReference>
<name>A0A402B1S1_9CHLR</name>
<comment type="caution">
    <text evidence="2">The sequence shown here is derived from an EMBL/GenBank/DDBJ whole genome shotgun (WGS) entry which is preliminary data.</text>
</comment>
<accession>A0A402B1S1</accession>
<gene>
    <name evidence="2" type="ORF">KDA_07900</name>
</gene>
<dbReference type="AlphaFoldDB" id="A0A402B1S1"/>
<evidence type="ECO:0000259" key="1">
    <source>
        <dbReference type="PROSITE" id="PS50006"/>
    </source>
</evidence>
<dbReference type="CDD" id="cd00060">
    <property type="entry name" value="FHA"/>
    <property type="match status" value="1"/>
</dbReference>
<dbReference type="Gene3D" id="2.60.200.20">
    <property type="match status" value="1"/>
</dbReference>
<dbReference type="PROSITE" id="PS50006">
    <property type="entry name" value="FHA_DOMAIN"/>
    <property type="match status" value="1"/>
</dbReference>
<evidence type="ECO:0000313" key="3">
    <source>
        <dbReference type="Proteomes" id="UP000287171"/>
    </source>
</evidence>
<evidence type="ECO:0000313" key="2">
    <source>
        <dbReference type="EMBL" id="GCE25306.1"/>
    </source>
</evidence>
<dbReference type="Proteomes" id="UP000287171">
    <property type="component" value="Unassembled WGS sequence"/>
</dbReference>
<organism evidence="2 3">
    <name type="scientific">Dictyobacter alpinus</name>
    <dbReference type="NCBI Taxonomy" id="2014873"/>
    <lineage>
        <taxon>Bacteria</taxon>
        <taxon>Bacillati</taxon>
        <taxon>Chloroflexota</taxon>
        <taxon>Ktedonobacteria</taxon>
        <taxon>Ktedonobacterales</taxon>
        <taxon>Dictyobacteraceae</taxon>
        <taxon>Dictyobacter</taxon>
    </lineage>
</organism>
<keyword evidence="3" id="KW-1185">Reference proteome</keyword>
<dbReference type="InterPro" id="IPR000253">
    <property type="entry name" value="FHA_dom"/>
</dbReference>
<protein>
    <recommendedName>
        <fullName evidence="1">FHA domain-containing protein</fullName>
    </recommendedName>
</protein>
<dbReference type="InterPro" id="IPR008984">
    <property type="entry name" value="SMAD_FHA_dom_sf"/>
</dbReference>
<feature type="domain" description="FHA" evidence="1">
    <location>
        <begin position="35"/>
        <end position="89"/>
    </location>
</feature>
<sequence length="116" mass="13046">MAHMEEISPMPLNHKPAHLVVLASGQSIPLDAPPMTVGRRDDTQIVPYPDINFNDRSVGRRHAIIDKQEGYTIEDLNTPNGTRLNSVLLTPKQKYPLHDGDILKFGAVQVRFEHEL</sequence>
<proteinExistence type="predicted"/>
<dbReference type="Pfam" id="PF00498">
    <property type="entry name" value="FHA"/>
    <property type="match status" value="1"/>
</dbReference>
<reference evidence="3" key="1">
    <citation type="submission" date="2018-12" db="EMBL/GenBank/DDBJ databases">
        <title>Tengunoibacter tsumagoiensis gen. nov., sp. nov., Dictyobacter kobayashii sp. nov., D. alpinus sp. nov., and D. joshuensis sp. nov. and description of Dictyobacteraceae fam. nov. within the order Ktedonobacterales isolated from Tengu-no-mugimeshi.</title>
        <authorList>
            <person name="Wang C.M."/>
            <person name="Zheng Y."/>
            <person name="Sakai Y."/>
            <person name="Toyoda A."/>
            <person name="Minakuchi Y."/>
            <person name="Abe K."/>
            <person name="Yokota A."/>
            <person name="Yabe S."/>
        </authorList>
    </citation>
    <scope>NUCLEOTIDE SEQUENCE [LARGE SCALE GENOMIC DNA]</scope>
    <source>
        <strain evidence="3">Uno16</strain>
    </source>
</reference>
<dbReference type="EMBL" id="BIFT01000001">
    <property type="protein sequence ID" value="GCE25306.1"/>
    <property type="molecule type" value="Genomic_DNA"/>
</dbReference>
<dbReference type="SMART" id="SM00240">
    <property type="entry name" value="FHA"/>
    <property type="match status" value="1"/>
</dbReference>